<evidence type="ECO:0000313" key="12">
    <source>
        <dbReference type="Proteomes" id="UP000006727"/>
    </source>
</evidence>
<keyword evidence="2" id="KW-0863">Zinc-finger</keyword>
<dbReference type="SUPFAM" id="SSF101936">
    <property type="entry name" value="DNA-binding pseudobarrel domain"/>
    <property type="match status" value="1"/>
</dbReference>
<organism evidence="11 12">
    <name type="scientific">Physcomitrium patens</name>
    <name type="common">Spreading-leaved earth moss</name>
    <name type="synonym">Physcomitrella patens</name>
    <dbReference type="NCBI Taxonomy" id="3218"/>
    <lineage>
        <taxon>Eukaryota</taxon>
        <taxon>Viridiplantae</taxon>
        <taxon>Streptophyta</taxon>
        <taxon>Embryophyta</taxon>
        <taxon>Bryophyta</taxon>
        <taxon>Bryophytina</taxon>
        <taxon>Bryopsida</taxon>
        <taxon>Funariidae</taxon>
        <taxon>Funariales</taxon>
        <taxon>Funariaceae</taxon>
        <taxon>Physcomitrium</taxon>
    </lineage>
</organism>
<evidence type="ECO:0000313" key="11">
    <source>
        <dbReference type="EnsemblPlants" id="Pp3c3_23050V3.4"/>
    </source>
</evidence>
<dbReference type="Proteomes" id="UP000006727">
    <property type="component" value="Chromosome 3"/>
</dbReference>
<dbReference type="Gramene" id="Pp3c3_23050V3.3">
    <property type="protein sequence ID" value="Pp3c3_23050V3.3"/>
    <property type="gene ID" value="Pp3c3_23050"/>
</dbReference>
<evidence type="ECO:0000256" key="4">
    <source>
        <dbReference type="ARBA" id="ARBA00023015"/>
    </source>
</evidence>
<dbReference type="EnsemblPlants" id="Pp3c3_23050V3.2">
    <property type="protein sequence ID" value="Pp3c3_23050V3.2"/>
    <property type="gene ID" value="Pp3c3_23050"/>
</dbReference>
<name>A0A7I4DAC2_PHYPA</name>
<dbReference type="EMBL" id="ABEU02000003">
    <property type="status" value="NOT_ANNOTATED_CDS"/>
    <property type="molecule type" value="Genomic_DNA"/>
</dbReference>
<reference evidence="11" key="3">
    <citation type="submission" date="2020-12" db="UniProtKB">
        <authorList>
            <consortium name="EnsemblPlants"/>
        </authorList>
    </citation>
    <scope>IDENTIFICATION</scope>
</reference>
<protein>
    <recommendedName>
        <fullName evidence="13">CW-type domain-containing protein</fullName>
    </recommendedName>
</protein>
<dbReference type="Gramene" id="Pp3c3_23050V3.2">
    <property type="protein sequence ID" value="Pp3c3_23050V3.2"/>
    <property type="gene ID" value="Pp3c3_23050"/>
</dbReference>
<keyword evidence="3" id="KW-0862">Zinc</keyword>
<dbReference type="Gene3D" id="2.40.330.10">
    <property type="entry name" value="DNA-binding pseudobarrel domain"/>
    <property type="match status" value="1"/>
</dbReference>
<evidence type="ECO:0000256" key="6">
    <source>
        <dbReference type="ARBA" id="ARBA00023163"/>
    </source>
</evidence>
<dbReference type="Gramene" id="Pp3c3_23050V3.5">
    <property type="protein sequence ID" value="Pp3c3_23050V3.5"/>
    <property type="gene ID" value="Pp3c3_23050"/>
</dbReference>
<dbReference type="KEGG" id="ppp:112280702"/>
<dbReference type="GO" id="GO:0003677">
    <property type="term" value="F:DNA binding"/>
    <property type="evidence" value="ECO:0007669"/>
    <property type="project" value="UniProtKB-KW"/>
</dbReference>
<proteinExistence type="predicted"/>
<dbReference type="InterPro" id="IPR011124">
    <property type="entry name" value="Znf_CW"/>
</dbReference>
<evidence type="ECO:0000256" key="1">
    <source>
        <dbReference type="ARBA" id="ARBA00022723"/>
    </source>
</evidence>
<keyword evidence="5" id="KW-0238">DNA-binding</keyword>
<dbReference type="EnsemblPlants" id="Pp3c3_23050V3.16">
    <property type="protein sequence ID" value="Pp3c3_23050V3.16"/>
    <property type="gene ID" value="Pp3c3_23050"/>
</dbReference>
<dbReference type="InterPro" id="IPR015300">
    <property type="entry name" value="DNA-bd_pseudobarrel_sf"/>
</dbReference>
<evidence type="ECO:0000256" key="3">
    <source>
        <dbReference type="ARBA" id="ARBA00022833"/>
    </source>
</evidence>
<keyword evidence="1" id="KW-0479">Metal-binding</keyword>
<dbReference type="EnsemblPlants" id="Pp3c3_23050V3.3">
    <property type="protein sequence ID" value="Pp3c3_23050V3.3"/>
    <property type="gene ID" value="Pp3c3_23050"/>
</dbReference>
<keyword evidence="6" id="KW-0804">Transcription</keyword>
<dbReference type="EnsemblPlants" id="Pp3c3_23050V3.4">
    <property type="protein sequence ID" value="Pp3c3_23050V3.4"/>
    <property type="gene ID" value="Pp3c3_23050"/>
</dbReference>
<evidence type="ECO:0000256" key="5">
    <source>
        <dbReference type="ARBA" id="ARBA00023125"/>
    </source>
</evidence>
<feature type="region of interest" description="Disordered" evidence="8">
    <location>
        <begin position="317"/>
        <end position="346"/>
    </location>
</feature>
<feature type="region of interest" description="Disordered" evidence="8">
    <location>
        <begin position="260"/>
        <end position="280"/>
    </location>
</feature>
<dbReference type="AlphaFoldDB" id="A0A7I4DAC2"/>
<dbReference type="GeneID" id="112280702"/>
<dbReference type="PROSITE" id="PS50863">
    <property type="entry name" value="B3"/>
    <property type="match status" value="1"/>
</dbReference>
<dbReference type="OrthoDB" id="1920022at2759"/>
<reference evidence="11 12" key="2">
    <citation type="journal article" date="2018" name="Plant J.">
        <title>The Physcomitrella patens chromosome-scale assembly reveals moss genome structure and evolution.</title>
        <authorList>
            <person name="Lang D."/>
            <person name="Ullrich K.K."/>
            <person name="Murat F."/>
            <person name="Fuchs J."/>
            <person name="Jenkins J."/>
            <person name="Haas F.B."/>
            <person name="Piednoel M."/>
            <person name="Gundlach H."/>
            <person name="Van Bel M."/>
            <person name="Meyberg R."/>
            <person name="Vives C."/>
            <person name="Morata J."/>
            <person name="Symeonidi A."/>
            <person name="Hiss M."/>
            <person name="Muchero W."/>
            <person name="Kamisugi Y."/>
            <person name="Saleh O."/>
            <person name="Blanc G."/>
            <person name="Decker E.L."/>
            <person name="van Gessel N."/>
            <person name="Grimwood J."/>
            <person name="Hayes R.D."/>
            <person name="Graham S.W."/>
            <person name="Gunter L.E."/>
            <person name="McDaniel S.F."/>
            <person name="Hoernstein S.N.W."/>
            <person name="Larsson A."/>
            <person name="Li F.W."/>
            <person name="Perroud P.F."/>
            <person name="Phillips J."/>
            <person name="Ranjan P."/>
            <person name="Rokshar D.S."/>
            <person name="Rothfels C.J."/>
            <person name="Schneider L."/>
            <person name="Shu S."/>
            <person name="Stevenson D.W."/>
            <person name="Thummler F."/>
            <person name="Tillich M."/>
            <person name="Villarreal Aguilar J.C."/>
            <person name="Widiez T."/>
            <person name="Wong G.K."/>
            <person name="Wymore A."/>
            <person name="Zhang Y."/>
            <person name="Zimmer A.D."/>
            <person name="Quatrano R.S."/>
            <person name="Mayer K.F.X."/>
            <person name="Goodstein D."/>
            <person name="Casacuberta J.M."/>
            <person name="Vandepoele K."/>
            <person name="Reski R."/>
            <person name="Cuming A.C."/>
            <person name="Tuskan G.A."/>
            <person name="Maumus F."/>
            <person name="Salse J."/>
            <person name="Schmutz J."/>
            <person name="Rensing S.A."/>
        </authorList>
    </citation>
    <scope>NUCLEOTIDE SEQUENCE [LARGE SCALE GENOMIC DNA]</scope>
    <source>
        <strain evidence="11 12">cv. Gransden 2004</strain>
    </source>
</reference>
<evidence type="ECO:0000259" key="9">
    <source>
        <dbReference type="PROSITE" id="PS50863"/>
    </source>
</evidence>
<evidence type="ECO:0008006" key="13">
    <source>
        <dbReference type="Google" id="ProtNLM"/>
    </source>
</evidence>
<accession>A0A7I4DAC2</accession>
<feature type="compositionally biased region" description="Basic and acidic residues" evidence="8">
    <location>
        <begin position="260"/>
        <end position="270"/>
    </location>
</feature>
<evidence type="ECO:0000256" key="2">
    <source>
        <dbReference type="ARBA" id="ARBA00022771"/>
    </source>
</evidence>
<dbReference type="Gene3D" id="3.30.40.100">
    <property type="match status" value="1"/>
</dbReference>
<keyword evidence="12" id="KW-1185">Reference proteome</keyword>
<dbReference type="PANTHER" id="PTHR46245:SF2">
    <property type="entry name" value="B3 DOMAIN-CONTAINING TRANSCRIPTION REPRESSOR VAL2"/>
    <property type="match status" value="1"/>
</dbReference>
<evidence type="ECO:0000256" key="7">
    <source>
        <dbReference type="ARBA" id="ARBA00023242"/>
    </source>
</evidence>
<keyword evidence="7" id="KW-0539">Nucleus</keyword>
<gene>
    <name evidence="11" type="primary">LOC112280702</name>
</gene>
<feature type="domain" description="TF-B3" evidence="9">
    <location>
        <begin position="122"/>
        <end position="223"/>
    </location>
</feature>
<feature type="compositionally biased region" description="Polar residues" evidence="8">
    <location>
        <begin position="327"/>
        <end position="343"/>
    </location>
</feature>
<sequence>MPAEKKVSIHVLRGAAKRSSSALATTASTCQIPGGTSLLVGCVLGKNLTVTHQQAQSCLEQRPSDEREDTELLLGLEVLNGKGRTGVSTVPRSMSINSPSSTNPNLLPISGKFSAANTTFLFDKVVSATDCRSTGHFVLPKRKVEEHFPPLSKPGGVWMTLIDDAGKEWSFEFCFWYSKESRIYYLKRFYPYVQATNLRGGDTVYFSRLEPEGTLLMGVRKQKLASPKHGRAIKPKNELEAKVLSSRDLKVSSEEGKSLLDDGALLEDHPATPSTDDASVDYDLCKSTDKKKMMRLTSPPPISFDTQSVDHIATGEAVATRKRRSITPESSEQINMKPGSQSSRGKRLGLTMEDYYEWEDIQDLFRAPPGAIATYTCVEGHEIEEYKEPPVLIKKTFYSAEIQEDDQWVQCDDCGCWRRLPADAFVHARWVCSDNEWDSRRARCNAPQELSDHEMDRLLEGLSEADFAGSETVSKLESYDSDSGIPPFIPSEEEDSYCKQPQTWNEAYGQMQKKASQLVLNKKCKSVTSGKELSNGGEDLLRSTDLINLSSRSPASMFGYETPHPSTKAGKGHQMCTGCSKPIGSAAQGCKRCGTLTEYGIRSRAQFSAGYRQ</sequence>
<evidence type="ECO:0000259" key="10">
    <source>
        <dbReference type="PROSITE" id="PS51050"/>
    </source>
</evidence>
<dbReference type="GO" id="GO:0008270">
    <property type="term" value="F:zinc ion binding"/>
    <property type="evidence" value="ECO:0007669"/>
    <property type="project" value="UniProtKB-KW"/>
</dbReference>
<dbReference type="PANTHER" id="PTHR46245">
    <property type="entry name" value="B3 DOMAIN-CONTAINING PROTEIN OS07G0563300"/>
    <property type="match status" value="1"/>
</dbReference>
<feature type="domain" description="CW-type" evidence="10">
    <location>
        <begin position="402"/>
        <end position="452"/>
    </location>
</feature>
<dbReference type="CDD" id="cd10017">
    <property type="entry name" value="B3_DNA"/>
    <property type="match status" value="1"/>
</dbReference>
<dbReference type="Gramene" id="Pp3c3_23050V3.16">
    <property type="protein sequence ID" value="Pp3c3_23050V3.16"/>
    <property type="gene ID" value="Pp3c3_23050"/>
</dbReference>
<dbReference type="SMART" id="SM01019">
    <property type="entry name" value="B3"/>
    <property type="match status" value="1"/>
</dbReference>
<dbReference type="EnsemblPlants" id="Pp3c3_23050V3.5">
    <property type="protein sequence ID" value="Pp3c3_23050V3.5"/>
    <property type="gene ID" value="Pp3c3_23050"/>
</dbReference>
<dbReference type="RefSeq" id="XP_024372283.1">
    <property type="nucleotide sequence ID" value="XM_024516515.2"/>
</dbReference>
<keyword evidence="4" id="KW-0805">Transcription regulation</keyword>
<dbReference type="InterPro" id="IPR003340">
    <property type="entry name" value="B3_DNA-bd"/>
</dbReference>
<dbReference type="Pfam" id="PF02362">
    <property type="entry name" value="B3"/>
    <property type="match status" value="1"/>
</dbReference>
<reference evidence="11 12" key="1">
    <citation type="journal article" date="2008" name="Science">
        <title>The Physcomitrella genome reveals evolutionary insights into the conquest of land by plants.</title>
        <authorList>
            <person name="Rensing S."/>
            <person name="Lang D."/>
            <person name="Zimmer A."/>
            <person name="Terry A."/>
            <person name="Salamov A."/>
            <person name="Shapiro H."/>
            <person name="Nishiyama T."/>
            <person name="Perroud P.-F."/>
            <person name="Lindquist E."/>
            <person name="Kamisugi Y."/>
            <person name="Tanahashi T."/>
            <person name="Sakakibara K."/>
            <person name="Fujita T."/>
            <person name="Oishi K."/>
            <person name="Shin-I T."/>
            <person name="Kuroki Y."/>
            <person name="Toyoda A."/>
            <person name="Suzuki Y."/>
            <person name="Hashimoto A."/>
            <person name="Yamaguchi K."/>
            <person name="Sugano A."/>
            <person name="Kohara Y."/>
            <person name="Fujiyama A."/>
            <person name="Anterola A."/>
            <person name="Aoki S."/>
            <person name="Ashton N."/>
            <person name="Barbazuk W.B."/>
            <person name="Barker E."/>
            <person name="Bennetzen J."/>
            <person name="Bezanilla M."/>
            <person name="Blankenship R."/>
            <person name="Cho S.H."/>
            <person name="Dutcher S."/>
            <person name="Estelle M."/>
            <person name="Fawcett J.A."/>
            <person name="Gundlach H."/>
            <person name="Hanada K."/>
            <person name="Heyl A."/>
            <person name="Hicks K.A."/>
            <person name="Hugh J."/>
            <person name="Lohr M."/>
            <person name="Mayer K."/>
            <person name="Melkozernov A."/>
            <person name="Murata T."/>
            <person name="Nelson D."/>
            <person name="Pils B."/>
            <person name="Prigge M."/>
            <person name="Reiss B."/>
            <person name="Renner T."/>
            <person name="Rombauts S."/>
            <person name="Rushton P."/>
            <person name="Sanderfoot A."/>
            <person name="Schween G."/>
            <person name="Shiu S.-H."/>
            <person name="Stueber K."/>
            <person name="Theodoulou F.L."/>
            <person name="Tu H."/>
            <person name="Van de Peer Y."/>
            <person name="Verrier P.J."/>
            <person name="Waters E."/>
            <person name="Wood A."/>
            <person name="Yang L."/>
            <person name="Cove D."/>
            <person name="Cuming A."/>
            <person name="Hasebe M."/>
            <person name="Lucas S."/>
            <person name="Mishler D.B."/>
            <person name="Reski R."/>
            <person name="Grigoriev I."/>
            <person name="Quatrano R.S."/>
            <person name="Boore J.L."/>
        </authorList>
    </citation>
    <scope>NUCLEOTIDE SEQUENCE [LARGE SCALE GENOMIC DNA]</scope>
    <source>
        <strain evidence="11 12">cv. Gransden 2004</strain>
    </source>
</reference>
<dbReference type="Gramene" id="Pp3c3_23050V3.4">
    <property type="protein sequence ID" value="Pp3c3_23050V3.4"/>
    <property type="gene ID" value="Pp3c3_23050"/>
</dbReference>
<evidence type="ECO:0000256" key="8">
    <source>
        <dbReference type="SAM" id="MobiDB-lite"/>
    </source>
</evidence>
<dbReference type="Pfam" id="PF07496">
    <property type="entry name" value="zf-CW"/>
    <property type="match status" value="1"/>
</dbReference>
<dbReference type="PROSITE" id="PS51050">
    <property type="entry name" value="ZF_CW"/>
    <property type="match status" value="1"/>
</dbReference>